<sequence>MSLLSRRACDSKALSPHTFNFLVTF</sequence>
<dbReference type="AlphaFoldDB" id="A0A0E9SSY9"/>
<organism evidence="1">
    <name type="scientific">Anguilla anguilla</name>
    <name type="common">European freshwater eel</name>
    <name type="synonym">Muraena anguilla</name>
    <dbReference type="NCBI Taxonomy" id="7936"/>
    <lineage>
        <taxon>Eukaryota</taxon>
        <taxon>Metazoa</taxon>
        <taxon>Chordata</taxon>
        <taxon>Craniata</taxon>
        <taxon>Vertebrata</taxon>
        <taxon>Euteleostomi</taxon>
        <taxon>Actinopterygii</taxon>
        <taxon>Neopterygii</taxon>
        <taxon>Teleostei</taxon>
        <taxon>Anguilliformes</taxon>
        <taxon>Anguillidae</taxon>
        <taxon>Anguilla</taxon>
    </lineage>
</organism>
<protein>
    <submittedName>
        <fullName evidence="1">Uncharacterized protein</fullName>
    </submittedName>
</protein>
<evidence type="ECO:0000313" key="1">
    <source>
        <dbReference type="EMBL" id="JAH44357.1"/>
    </source>
</evidence>
<dbReference type="EMBL" id="GBXM01064220">
    <property type="protein sequence ID" value="JAH44357.1"/>
    <property type="molecule type" value="Transcribed_RNA"/>
</dbReference>
<reference evidence="1" key="1">
    <citation type="submission" date="2014-11" db="EMBL/GenBank/DDBJ databases">
        <authorList>
            <person name="Amaro Gonzalez C."/>
        </authorList>
    </citation>
    <scope>NUCLEOTIDE SEQUENCE</scope>
</reference>
<reference evidence="1" key="2">
    <citation type="journal article" date="2015" name="Fish Shellfish Immunol.">
        <title>Early steps in the European eel (Anguilla anguilla)-Vibrio vulnificus interaction in the gills: Role of the RtxA13 toxin.</title>
        <authorList>
            <person name="Callol A."/>
            <person name="Pajuelo D."/>
            <person name="Ebbesson L."/>
            <person name="Teles M."/>
            <person name="MacKenzie S."/>
            <person name="Amaro C."/>
        </authorList>
    </citation>
    <scope>NUCLEOTIDE SEQUENCE</scope>
</reference>
<accession>A0A0E9SSY9</accession>
<proteinExistence type="predicted"/>
<name>A0A0E9SSY9_ANGAN</name>